<organism evidence="2 3">
    <name type="scientific">Legionella drancourtii LLAP12</name>
    <dbReference type="NCBI Taxonomy" id="658187"/>
    <lineage>
        <taxon>Bacteria</taxon>
        <taxon>Pseudomonadati</taxon>
        <taxon>Pseudomonadota</taxon>
        <taxon>Gammaproteobacteria</taxon>
        <taxon>Legionellales</taxon>
        <taxon>Legionellaceae</taxon>
        <taxon>Legionella</taxon>
    </lineage>
</organism>
<dbReference type="OrthoDB" id="343356at2"/>
<dbReference type="eggNOG" id="COG3219">
    <property type="taxonomic scope" value="Bacteria"/>
</dbReference>
<feature type="domain" description="Putative DNA-binding" evidence="1">
    <location>
        <begin position="7"/>
        <end position="98"/>
    </location>
</feature>
<dbReference type="AlphaFoldDB" id="G9EMY1"/>
<dbReference type="STRING" id="658187.LDG_6601"/>
<keyword evidence="3" id="KW-1185">Reference proteome</keyword>
<sequence length="259" mass="29652">MSKLLHLQEQFQKFLLSGEAEISDAIVQTKTVSVDTRLSIYRDAYGLRLIESLTTNYPFLYAYLGTDEFNKLAQAYILAHPSAYRSIRWFGDVFADFVKKYYPSNPHLAELADFEWKMTLAFDAADAAVVRVDDMAAVPVEAWANLQFTLHPSVQRINYFWNAISLWQALAYDEALPELQQNSAPMAWILWRSPTYLIQFYSLAQEEAWAVDALLQGVSFAELCEGLCQWLTPEEVGIRAASYLKGWIQQGMVSQLHMH</sequence>
<reference evidence="2 3" key="1">
    <citation type="journal article" date="2011" name="BMC Genomics">
        <title>Insight into cross-talk between intra-amoebal pathogens.</title>
        <authorList>
            <person name="Gimenez G."/>
            <person name="Bertelli C."/>
            <person name="Moliner C."/>
            <person name="Robert C."/>
            <person name="Raoult D."/>
            <person name="Fournier P.E."/>
            <person name="Greub G."/>
        </authorList>
    </citation>
    <scope>NUCLEOTIDE SEQUENCE [LARGE SCALE GENOMIC DNA]</scope>
    <source>
        <strain evidence="2 3">LLAP12</strain>
    </source>
</reference>
<evidence type="ECO:0000313" key="3">
    <source>
        <dbReference type="Proteomes" id="UP000002770"/>
    </source>
</evidence>
<proteinExistence type="predicted"/>
<gene>
    <name evidence="2" type="ORF">LDG_6601</name>
</gene>
<protein>
    <recommendedName>
        <fullName evidence="1">Putative DNA-binding domain-containing protein</fullName>
    </recommendedName>
</protein>
<dbReference type="InterPro" id="IPR018640">
    <property type="entry name" value="DUF2063"/>
</dbReference>
<dbReference type="RefSeq" id="WP_006870532.1">
    <property type="nucleotide sequence ID" value="NZ_JH413816.1"/>
</dbReference>
<evidence type="ECO:0000313" key="2">
    <source>
        <dbReference type="EMBL" id="EHL31373.1"/>
    </source>
</evidence>
<dbReference type="InParanoid" id="G9EMY1"/>
<dbReference type="Gene3D" id="1.10.150.690">
    <property type="entry name" value="DUF2063"/>
    <property type="match status" value="1"/>
</dbReference>
<dbReference type="Pfam" id="PF09836">
    <property type="entry name" value="DUF2063"/>
    <property type="match status" value="1"/>
</dbReference>
<dbReference type="EMBL" id="JH413816">
    <property type="protein sequence ID" value="EHL31373.1"/>
    <property type="molecule type" value="Genomic_DNA"/>
</dbReference>
<dbReference type="Proteomes" id="UP000002770">
    <property type="component" value="Unassembled WGS sequence"/>
</dbReference>
<accession>G9EMY1</accession>
<name>G9EMY1_9GAMM</name>
<dbReference type="InterPro" id="IPR044922">
    <property type="entry name" value="DUF2063_N_sf"/>
</dbReference>
<evidence type="ECO:0000259" key="1">
    <source>
        <dbReference type="Pfam" id="PF09836"/>
    </source>
</evidence>
<dbReference type="HOGENOM" id="CLU_086594_1_0_6"/>